<dbReference type="InParanoid" id="M4B9Z2"/>
<evidence type="ECO:0000313" key="2">
    <source>
        <dbReference type="Proteomes" id="UP000011713"/>
    </source>
</evidence>
<organism evidence="1 2">
    <name type="scientific">Hyaloperonospora arabidopsidis (strain Emoy2)</name>
    <name type="common">Downy mildew agent</name>
    <name type="synonym">Peronospora arabidopsidis</name>
    <dbReference type="NCBI Taxonomy" id="559515"/>
    <lineage>
        <taxon>Eukaryota</taxon>
        <taxon>Sar</taxon>
        <taxon>Stramenopiles</taxon>
        <taxon>Oomycota</taxon>
        <taxon>Peronosporomycetes</taxon>
        <taxon>Peronosporales</taxon>
        <taxon>Peronosporaceae</taxon>
        <taxon>Hyaloperonospora</taxon>
    </lineage>
</organism>
<dbReference type="HOGENOM" id="CLU_2872395_0_0_1"/>
<dbReference type="EnsemblProtists" id="HpaT803102">
    <property type="protein sequence ID" value="HpaP803102"/>
    <property type="gene ID" value="HpaG803102"/>
</dbReference>
<reference evidence="1" key="2">
    <citation type="submission" date="2015-06" db="UniProtKB">
        <authorList>
            <consortium name="EnsemblProtists"/>
        </authorList>
    </citation>
    <scope>IDENTIFICATION</scope>
    <source>
        <strain evidence="1">Emoy2</strain>
    </source>
</reference>
<sequence>MDAKKWQCEARGRRNRMPHVRLSIGLDRVTNNQETSKGGREGLFYVSDESEHFSVTSQKGLYGL</sequence>
<protein>
    <submittedName>
        <fullName evidence="1">Uncharacterized protein</fullName>
    </submittedName>
</protein>
<dbReference type="VEuPathDB" id="FungiDB:HpaG803102"/>
<proteinExistence type="predicted"/>
<keyword evidence="2" id="KW-1185">Reference proteome</keyword>
<reference evidence="2" key="1">
    <citation type="journal article" date="2010" name="Science">
        <title>Signatures of adaptation to obligate biotrophy in the Hyaloperonospora arabidopsidis genome.</title>
        <authorList>
            <person name="Baxter L."/>
            <person name="Tripathy S."/>
            <person name="Ishaque N."/>
            <person name="Boot N."/>
            <person name="Cabral A."/>
            <person name="Kemen E."/>
            <person name="Thines M."/>
            <person name="Ah-Fong A."/>
            <person name="Anderson R."/>
            <person name="Badejoko W."/>
            <person name="Bittner-Eddy P."/>
            <person name="Boore J.L."/>
            <person name="Chibucos M.C."/>
            <person name="Coates M."/>
            <person name="Dehal P."/>
            <person name="Delehaunty K."/>
            <person name="Dong S."/>
            <person name="Downton P."/>
            <person name="Dumas B."/>
            <person name="Fabro G."/>
            <person name="Fronick C."/>
            <person name="Fuerstenberg S.I."/>
            <person name="Fulton L."/>
            <person name="Gaulin E."/>
            <person name="Govers F."/>
            <person name="Hughes L."/>
            <person name="Humphray S."/>
            <person name="Jiang R.H."/>
            <person name="Judelson H."/>
            <person name="Kamoun S."/>
            <person name="Kyung K."/>
            <person name="Meijer H."/>
            <person name="Minx P."/>
            <person name="Morris P."/>
            <person name="Nelson J."/>
            <person name="Phuntumart V."/>
            <person name="Qutob D."/>
            <person name="Rehmany A."/>
            <person name="Rougon-Cardoso A."/>
            <person name="Ryden P."/>
            <person name="Torto-Alalibo T."/>
            <person name="Studholme D."/>
            <person name="Wang Y."/>
            <person name="Win J."/>
            <person name="Wood J."/>
            <person name="Clifton S.W."/>
            <person name="Rogers J."/>
            <person name="Van den Ackerveken G."/>
            <person name="Jones J.D."/>
            <person name="McDowell J.M."/>
            <person name="Beynon J."/>
            <person name="Tyler B.M."/>
        </authorList>
    </citation>
    <scope>NUCLEOTIDE SEQUENCE [LARGE SCALE GENOMIC DNA]</scope>
    <source>
        <strain evidence="2">Emoy2</strain>
    </source>
</reference>
<accession>M4B9Z2</accession>
<evidence type="ECO:0000313" key="1">
    <source>
        <dbReference type="EnsemblProtists" id="HpaP803102"/>
    </source>
</evidence>
<name>M4B9Z2_HYAAE</name>
<dbReference type="AlphaFoldDB" id="M4B9Z2"/>
<dbReference type="Proteomes" id="UP000011713">
    <property type="component" value="Unassembled WGS sequence"/>
</dbReference>
<dbReference type="EMBL" id="JH598048">
    <property type="status" value="NOT_ANNOTATED_CDS"/>
    <property type="molecule type" value="Genomic_DNA"/>
</dbReference>